<dbReference type="NCBIfam" id="TIGR00254">
    <property type="entry name" value="GGDEF"/>
    <property type="match status" value="1"/>
</dbReference>
<comment type="caution">
    <text evidence="4">The sequence shown here is derived from an EMBL/GenBank/DDBJ whole genome shotgun (WGS) entry which is preliminary data.</text>
</comment>
<feature type="coiled-coil region" evidence="1">
    <location>
        <begin position="337"/>
        <end position="364"/>
    </location>
</feature>
<keyword evidence="5" id="KW-1185">Reference proteome</keyword>
<dbReference type="PANTHER" id="PTHR45138:SF9">
    <property type="entry name" value="DIGUANYLATE CYCLASE DGCM-RELATED"/>
    <property type="match status" value="1"/>
</dbReference>
<dbReference type="Gene3D" id="3.30.70.270">
    <property type="match status" value="1"/>
</dbReference>
<dbReference type="InterPro" id="IPR050469">
    <property type="entry name" value="Diguanylate_Cyclase"/>
</dbReference>
<sequence length="530" mass="61610">MKKNLENSMKKWFFSLICIMAVTYISSYILVVIPALKRATREKHKQDINKLFSVTSQQFDHLSSILKDNAEWDTLYQSMDGSMGREEKQKFWEGLFTEDSLKLFGLDYIAIYDNKQNEVVNYSFPETNIKNVISLKGKKYFFSSQPNGENRVKTVSGYMDIAGKAYIFFSHVILDSNGNGKAAGHLLFIQEIDDDYIFDLKIKNNLSLQLYIPNENDKKLIQNILDSKKELDFYSDKIEGGKRVYYLPYMKSVHKIAYIIKVTVDDRISKGALLNFWIGMIPIILSFLFIFFVKNRVNKKLITPLVSLYSHITSIRENQKYKLLEYPEVGNEMDEVIRAFNNLMVQTEEQKNDIEDKKIALEKLAYTDYLTGLSTRRFLDEGYDLLFKSAKRSGSILTLIMMDIDYFKKYNDRYGHPEGDRVLKIIGKLLKKVFKREGDIAGRYGGEEFLIILYQTPLEETICLINEFQKKLEMCNLEHKDSNFGQVTVSMGIKSSTIPKDQNSYLFLKEADKALYKAKESGRNRYILQS</sequence>
<keyword evidence="2" id="KW-1133">Transmembrane helix</keyword>
<accession>A0ABX9KF96</accession>
<dbReference type="Pfam" id="PF05228">
    <property type="entry name" value="CHASE4"/>
    <property type="match status" value="1"/>
</dbReference>
<dbReference type="SUPFAM" id="SSF55073">
    <property type="entry name" value="Nucleotide cyclase"/>
    <property type="match status" value="1"/>
</dbReference>
<proteinExistence type="predicted"/>
<keyword evidence="1" id="KW-0175">Coiled coil</keyword>
<evidence type="ECO:0000259" key="3">
    <source>
        <dbReference type="PROSITE" id="PS50887"/>
    </source>
</evidence>
<dbReference type="SMART" id="SM00267">
    <property type="entry name" value="GGDEF"/>
    <property type="match status" value="1"/>
</dbReference>
<dbReference type="Pfam" id="PF00990">
    <property type="entry name" value="GGDEF"/>
    <property type="match status" value="1"/>
</dbReference>
<keyword evidence="2" id="KW-0812">Transmembrane</keyword>
<feature type="transmembrane region" description="Helical" evidence="2">
    <location>
        <begin position="273"/>
        <end position="293"/>
    </location>
</feature>
<keyword evidence="2" id="KW-0472">Membrane</keyword>
<feature type="transmembrane region" description="Helical" evidence="2">
    <location>
        <begin position="12"/>
        <end position="36"/>
    </location>
</feature>
<evidence type="ECO:0000256" key="2">
    <source>
        <dbReference type="SAM" id="Phobius"/>
    </source>
</evidence>
<dbReference type="CDD" id="cd01949">
    <property type="entry name" value="GGDEF"/>
    <property type="match status" value="1"/>
</dbReference>
<evidence type="ECO:0000256" key="1">
    <source>
        <dbReference type="SAM" id="Coils"/>
    </source>
</evidence>
<dbReference type="RefSeq" id="WP_114642863.1">
    <property type="nucleotide sequence ID" value="NZ_JAACIO010000020.1"/>
</dbReference>
<protein>
    <submittedName>
        <fullName evidence="4">Diguanylate cyclase</fullName>
    </submittedName>
</protein>
<dbReference type="InterPro" id="IPR043128">
    <property type="entry name" value="Rev_trsase/Diguanyl_cyclase"/>
</dbReference>
<feature type="domain" description="GGDEF" evidence="3">
    <location>
        <begin position="395"/>
        <end position="530"/>
    </location>
</feature>
<name>A0ABX9KF96_9FUSO</name>
<dbReference type="InterPro" id="IPR007892">
    <property type="entry name" value="CHASE4"/>
</dbReference>
<organism evidence="4 5">
    <name type="scientific">Psychrilyobacter piezotolerans</name>
    <dbReference type="NCBI Taxonomy" id="2293438"/>
    <lineage>
        <taxon>Bacteria</taxon>
        <taxon>Fusobacteriati</taxon>
        <taxon>Fusobacteriota</taxon>
        <taxon>Fusobacteriia</taxon>
        <taxon>Fusobacteriales</taxon>
        <taxon>Fusobacteriaceae</taxon>
        <taxon>Psychrilyobacter</taxon>
    </lineage>
</organism>
<dbReference type="InterPro" id="IPR029787">
    <property type="entry name" value="Nucleotide_cyclase"/>
</dbReference>
<reference evidence="4 5" key="1">
    <citation type="submission" date="2018-08" db="EMBL/GenBank/DDBJ databases">
        <title>Draft genome sequence of Psychrilyobacter sp. strain SD5 isolated from Black Sea water.</title>
        <authorList>
            <person name="Yadav S."/>
            <person name="Villanueva L."/>
            <person name="Damste J.S.S."/>
        </authorList>
    </citation>
    <scope>NUCLEOTIDE SEQUENCE [LARGE SCALE GENOMIC DNA]</scope>
    <source>
        <strain evidence="4 5">SD5</strain>
    </source>
</reference>
<evidence type="ECO:0000313" key="4">
    <source>
        <dbReference type="EMBL" id="REI40478.1"/>
    </source>
</evidence>
<dbReference type="PANTHER" id="PTHR45138">
    <property type="entry name" value="REGULATORY COMPONENTS OF SENSORY TRANSDUCTION SYSTEM"/>
    <property type="match status" value="1"/>
</dbReference>
<dbReference type="InterPro" id="IPR000160">
    <property type="entry name" value="GGDEF_dom"/>
</dbReference>
<dbReference type="EMBL" id="QUAJ01000019">
    <property type="protein sequence ID" value="REI40478.1"/>
    <property type="molecule type" value="Genomic_DNA"/>
</dbReference>
<gene>
    <name evidence="4" type="ORF">DYH56_10690</name>
</gene>
<evidence type="ECO:0000313" key="5">
    <source>
        <dbReference type="Proteomes" id="UP000263486"/>
    </source>
</evidence>
<dbReference type="PROSITE" id="PS50887">
    <property type="entry name" value="GGDEF"/>
    <property type="match status" value="1"/>
</dbReference>
<dbReference type="Proteomes" id="UP000263486">
    <property type="component" value="Unassembled WGS sequence"/>
</dbReference>